<dbReference type="eggNOG" id="COG0747">
    <property type="taxonomic scope" value="Bacteria"/>
</dbReference>
<dbReference type="GO" id="GO:0015833">
    <property type="term" value="P:peptide transport"/>
    <property type="evidence" value="ECO:0007669"/>
    <property type="project" value="TreeGrafter"/>
</dbReference>
<dbReference type="AlphaFoldDB" id="A1WEZ0"/>
<dbReference type="Gene3D" id="3.40.190.10">
    <property type="entry name" value="Periplasmic binding protein-like II"/>
    <property type="match status" value="1"/>
</dbReference>
<dbReference type="CDD" id="cd08503">
    <property type="entry name" value="PBP2_NikA_DppA_OppA_like_17"/>
    <property type="match status" value="1"/>
</dbReference>
<dbReference type="GO" id="GO:1904680">
    <property type="term" value="F:peptide transmembrane transporter activity"/>
    <property type="evidence" value="ECO:0007669"/>
    <property type="project" value="TreeGrafter"/>
</dbReference>
<dbReference type="GO" id="GO:0043190">
    <property type="term" value="C:ATP-binding cassette (ABC) transporter complex"/>
    <property type="evidence" value="ECO:0007669"/>
    <property type="project" value="InterPro"/>
</dbReference>
<dbReference type="RefSeq" id="WP_011808214.1">
    <property type="nucleotide sequence ID" value="NC_008786.1"/>
</dbReference>
<keyword evidence="3" id="KW-1185">Reference proteome</keyword>
<proteinExistence type="predicted"/>
<organism evidence="2 3">
    <name type="scientific">Verminephrobacter eiseniae (strain EF01-2)</name>
    <dbReference type="NCBI Taxonomy" id="391735"/>
    <lineage>
        <taxon>Bacteria</taxon>
        <taxon>Pseudomonadati</taxon>
        <taxon>Pseudomonadota</taxon>
        <taxon>Betaproteobacteria</taxon>
        <taxon>Burkholderiales</taxon>
        <taxon>Comamonadaceae</taxon>
        <taxon>Verminephrobacter</taxon>
    </lineage>
</organism>
<accession>A1WEZ0</accession>
<dbReference type="PROSITE" id="PS51318">
    <property type="entry name" value="TAT"/>
    <property type="match status" value="1"/>
</dbReference>
<protein>
    <submittedName>
        <fullName evidence="2">Extracellular solute-binding protein, family 5</fullName>
    </submittedName>
</protein>
<name>A1WEZ0_VEREI</name>
<dbReference type="InterPro" id="IPR030678">
    <property type="entry name" value="Peptide/Ni-bd"/>
</dbReference>
<dbReference type="GO" id="GO:0030288">
    <property type="term" value="C:outer membrane-bounded periplasmic space"/>
    <property type="evidence" value="ECO:0007669"/>
    <property type="project" value="UniProtKB-ARBA"/>
</dbReference>
<dbReference type="Gene3D" id="3.90.76.10">
    <property type="entry name" value="Dipeptide-binding Protein, Domain 1"/>
    <property type="match status" value="1"/>
</dbReference>
<reference evidence="3" key="1">
    <citation type="submission" date="2006-12" db="EMBL/GenBank/DDBJ databases">
        <title>Complete sequence of chromosome 1 of Verminephrobacter eiseniae EF01-2.</title>
        <authorList>
            <person name="Copeland A."/>
            <person name="Lucas S."/>
            <person name="Lapidus A."/>
            <person name="Barry K."/>
            <person name="Detter J.C."/>
            <person name="Glavina del Rio T."/>
            <person name="Dalin E."/>
            <person name="Tice H."/>
            <person name="Pitluck S."/>
            <person name="Chertkov O."/>
            <person name="Brettin T."/>
            <person name="Bruce D."/>
            <person name="Han C."/>
            <person name="Tapia R."/>
            <person name="Gilna P."/>
            <person name="Schmutz J."/>
            <person name="Larimer F."/>
            <person name="Land M."/>
            <person name="Hauser L."/>
            <person name="Kyrpides N."/>
            <person name="Kim E."/>
            <person name="Stahl D."/>
            <person name="Richardson P."/>
        </authorList>
    </citation>
    <scope>NUCLEOTIDE SEQUENCE [LARGE SCALE GENOMIC DNA]</scope>
    <source>
        <strain evidence="3">EF01-2</strain>
    </source>
</reference>
<dbReference type="PANTHER" id="PTHR30290">
    <property type="entry name" value="PERIPLASMIC BINDING COMPONENT OF ABC TRANSPORTER"/>
    <property type="match status" value="1"/>
</dbReference>
<dbReference type="Gene3D" id="3.10.105.10">
    <property type="entry name" value="Dipeptide-binding Protein, Domain 3"/>
    <property type="match status" value="1"/>
</dbReference>
<dbReference type="SUPFAM" id="SSF53850">
    <property type="entry name" value="Periplasmic binding protein-like II"/>
    <property type="match status" value="1"/>
</dbReference>
<dbReference type="GeneID" id="76459139"/>
<dbReference type="InterPro" id="IPR039424">
    <property type="entry name" value="SBP_5"/>
</dbReference>
<evidence type="ECO:0000313" key="3">
    <source>
        <dbReference type="Proteomes" id="UP000000374"/>
    </source>
</evidence>
<dbReference type="STRING" id="391735.Veis_0409"/>
<evidence type="ECO:0000313" key="2">
    <source>
        <dbReference type="EMBL" id="ABM56197.1"/>
    </source>
</evidence>
<dbReference type="EMBL" id="CP000542">
    <property type="protein sequence ID" value="ABM56197.1"/>
    <property type="molecule type" value="Genomic_DNA"/>
</dbReference>
<evidence type="ECO:0000259" key="1">
    <source>
        <dbReference type="Pfam" id="PF00496"/>
    </source>
</evidence>
<dbReference type="HOGENOM" id="CLU_017028_7_4_4"/>
<dbReference type="OrthoDB" id="9801799at2"/>
<dbReference type="Pfam" id="PF00496">
    <property type="entry name" value="SBP_bac_5"/>
    <property type="match status" value="1"/>
</dbReference>
<dbReference type="InterPro" id="IPR006311">
    <property type="entry name" value="TAT_signal"/>
</dbReference>
<dbReference type="PIRSF" id="PIRSF002741">
    <property type="entry name" value="MppA"/>
    <property type="match status" value="1"/>
</dbReference>
<gene>
    <name evidence="2" type="ordered locus">Veis_0409</name>
</gene>
<dbReference type="InterPro" id="IPR000914">
    <property type="entry name" value="SBP_5_dom"/>
</dbReference>
<dbReference type="KEGG" id="vei:Veis_0409"/>
<feature type="domain" description="Solute-binding protein family 5" evidence="1">
    <location>
        <begin position="89"/>
        <end position="438"/>
    </location>
</feature>
<sequence>MKTEHSKLPEAASTRRQFIHGAAALGIGIGLGGRASAAAPRRGGTLKLGMGGGSTTDSLDPALLVDWVSLNQAYMLMNGLVEINEKMEAVPELLESWEAKPGAAEWLLNVRSGVTFHNGKTLDADDVVYSLNLHRGPATRSAVKSNLADVTDVRKSGAMQVTITLKSGNADLPYLLSDYHLLVVPHGFQDWAKPIGTGPFVFGEYTPGVRSLFKRNPDYWRPNAAWVDAVELLVINDVAARTNALISGQVHAINRIDFKTVDLLKRNPALSIVRSAGGQHFTFLMNCTTAPFTDNNVRLAIKYGIDRQKQLSTILRGYGSLGNDHPIPRTDRFFAADLPQRAYDPDKSKFYLKKAGLSTLDVELSSSGSAFAGALDSAALLREQAAAGGITLSIQRQSADSYWDKVWMKAPFCMGYWGGRPTADQMFSTAYKSDAKWNDAYWKNPQFDTLLLQARAMLDDNKRRELYGEMQRMVSDEGGTMIPLFADYIDATSNRLKGAIPHPLFNFMGGRLAERVWLEG</sequence>
<dbReference type="Proteomes" id="UP000000374">
    <property type="component" value="Chromosome"/>
</dbReference>